<dbReference type="AlphaFoldDB" id="A0A0K2UE61"/>
<dbReference type="PANTHER" id="PTHR22889:SF0">
    <property type="entry name" value="WD REPEAT-CONTAINING PROTEIN 89"/>
    <property type="match status" value="1"/>
</dbReference>
<sequence length="400" mass="44390">MGMSDLSGLKLETNTDSDIFQKDVSEVFSTKYLLDKHVSVGLDSTYVLLLDYNASKDTIAGALSNGNVSLYTSDLVKKESFKVHEDSITGLQFSPTEPNLFYTSSMDMEVKLWDLRIGGSQGPVKRFYDSSAKNPGGFHKPLTSFSVNASERFLTAGTEQVRGESFLLFWDSRSEELLGGYWNTHIDDITTLKYHTSDPNKLASGSVDGVVNVYDISQPTEDEALIEATNTESSVQKIKWFNKESEDSLAIITHTEDVYLWRVSDSCPAQIFKRDQITNLGLRRSSVESAYVVDVHPSLDNPLFFLCGSRCPNNSCLRVSYPKKSKLKPYSDLKSSKIRNELVRCSIMNESTGDIVTGNESGIIAKWSTADKGENNSCDNDAVSAKMSGSSKSSRKFKPY</sequence>
<dbReference type="SMART" id="SM00320">
    <property type="entry name" value="WD40"/>
    <property type="match status" value="2"/>
</dbReference>
<evidence type="ECO:0000256" key="5">
    <source>
        <dbReference type="SAM" id="MobiDB-lite"/>
    </source>
</evidence>
<evidence type="ECO:0000256" key="4">
    <source>
        <dbReference type="PROSITE-ProRule" id="PRU00221"/>
    </source>
</evidence>
<dbReference type="InterPro" id="IPR001680">
    <property type="entry name" value="WD40_rpt"/>
</dbReference>
<accession>A0A0K2UE61</accession>
<evidence type="ECO:0000256" key="2">
    <source>
        <dbReference type="ARBA" id="ARBA00022574"/>
    </source>
</evidence>
<reference evidence="6" key="1">
    <citation type="submission" date="2014-05" db="EMBL/GenBank/DDBJ databases">
        <authorList>
            <person name="Chronopoulou M."/>
        </authorList>
    </citation>
    <scope>NUCLEOTIDE SEQUENCE</scope>
    <source>
        <tissue evidence="6">Whole organism</tissue>
    </source>
</reference>
<evidence type="ECO:0000256" key="1">
    <source>
        <dbReference type="ARBA" id="ARBA00021125"/>
    </source>
</evidence>
<dbReference type="Gene3D" id="2.130.10.10">
    <property type="entry name" value="YVTN repeat-like/Quinoprotein amine dehydrogenase"/>
    <property type="match status" value="2"/>
</dbReference>
<keyword evidence="2 4" id="KW-0853">WD repeat</keyword>
<dbReference type="InterPro" id="IPR036322">
    <property type="entry name" value="WD40_repeat_dom_sf"/>
</dbReference>
<dbReference type="PANTHER" id="PTHR22889">
    <property type="entry name" value="WD REPEAT-CONTAINING PROTEIN 89"/>
    <property type="match status" value="1"/>
</dbReference>
<dbReference type="InterPro" id="IPR015943">
    <property type="entry name" value="WD40/YVTN_repeat-like_dom_sf"/>
</dbReference>
<feature type="region of interest" description="Disordered" evidence="5">
    <location>
        <begin position="373"/>
        <end position="400"/>
    </location>
</feature>
<feature type="repeat" description="WD" evidence="4">
    <location>
        <begin position="81"/>
        <end position="116"/>
    </location>
</feature>
<dbReference type="InterPro" id="IPR039328">
    <property type="entry name" value="WDR89"/>
</dbReference>
<name>A0A0K2UE61_LEPSM</name>
<keyword evidence="3" id="KW-0677">Repeat</keyword>
<dbReference type="SUPFAM" id="SSF50978">
    <property type="entry name" value="WD40 repeat-like"/>
    <property type="match status" value="1"/>
</dbReference>
<protein>
    <recommendedName>
        <fullName evidence="1">WD repeat-containing protein 89</fullName>
    </recommendedName>
</protein>
<dbReference type="PROSITE" id="PS50082">
    <property type="entry name" value="WD_REPEATS_2"/>
    <property type="match status" value="2"/>
</dbReference>
<dbReference type="Pfam" id="PF00400">
    <property type="entry name" value="WD40"/>
    <property type="match status" value="2"/>
</dbReference>
<dbReference type="OrthoDB" id="25131at2759"/>
<dbReference type="PROSITE" id="PS50294">
    <property type="entry name" value="WD_REPEATS_REGION"/>
    <property type="match status" value="1"/>
</dbReference>
<evidence type="ECO:0000256" key="3">
    <source>
        <dbReference type="ARBA" id="ARBA00022737"/>
    </source>
</evidence>
<organism evidence="6">
    <name type="scientific">Lepeophtheirus salmonis</name>
    <name type="common">Salmon louse</name>
    <name type="synonym">Caligus salmonis</name>
    <dbReference type="NCBI Taxonomy" id="72036"/>
    <lineage>
        <taxon>Eukaryota</taxon>
        <taxon>Metazoa</taxon>
        <taxon>Ecdysozoa</taxon>
        <taxon>Arthropoda</taxon>
        <taxon>Crustacea</taxon>
        <taxon>Multicrustacea</taxon>
        <taxon>Hexanauplia</taxon>
        <taxon>Copepoda</taxon>
        <taxon>Siphonostomatoida</taxon>
        <taxon>Caligidae</taxon>
        <taxon>Lepeophtheirus</taxon>
    </lineage>
</organism>
<proteinExistence type="predicted"/>
<dbReference type="EMBL" id="HACA01018886">
    <property type="protein sequence ID" value="CDW36247.1"/>
    <property type="molecule type" value="Transcribed_RNA"/>
</dbReference>
<evidence type="ECO:0000313" key="6">
    <source>
        <dbReference type="EMBL" id="CDW36247.1"/>
    </source>
</evidence>
<feature type="repeat" description="WD" evidence="4">
    <location>
        <begin position="182"/>
        <end position="224"/>
    </location>
</feature>